<accession>A0A558GTJ2</accession>
<gene>
    <name evidence="1" type="ORF">FQP90_17295</name>
</gene>
<proteinExistence type="predicted"/>
<sequence>MPFNAVAGVGGHQASFEDEQGFANAADRTPKTIPWAVKTGSCADRSAGWIRNPSGRADLFHRCFL</sequence>
<dbReference type="AlphaFoldDB" id="A0A558GTJ2"/>
<protein>
    <submittedName>
        <fullName evidence="1">Uncharacterized protein</fullName>
    </submittedName>
</protein>
<dbReference type="EMBL" id="VNFK01000015">
    <property type="protein sequence ID" value="TVU60210.1"/>
    <property type="molecule type" value="Genomic_DNA"/>
</dbReference>
<reference evidence="1 2" key="1">
    <citation type="submission" date="2019-07" db="EMBL/GenBank/DDBJ databases">
        <title>Diversity of Bacteria from Kongsfjorden, Arctic.</title>
        <authorList>
            <person name="Yu Y."/>
        </authorList>
    </citation>
    <scope>NUCLEOTIDE SEQUENCE [LARGE SCALE GENOMIC DNA]</scope>
    <source>
        <strain evidence="1 2">SM1928</strain>
    </source>
</reference>
<comment type="caution">
    <text evidence="1">The sequence shown here is derived from an EMBL/GenBank/DDBJ whole genome shotgun (WGS) entry which is preliminary data.</text>
</comment>
<organism evidence="1 2">
    <name type="scientific">Paenarthrobacter nitroguajacolicus</name>
    <name type="common">Arthrobacter nitroguajacolicus</name>
    <dbReference type="NCBI Taxonomy" id="211146"/>
    <lineage>
        <taxon>Bacteria</taxon>
        <taxon>Bacillati</taxon>
        <taxon>Actinomycetota</taxon>
        <taxon>Actinomycetes</taxon>
        <taxon>Micrococcales</taxon>
        <taxon>Micrococcaceae</taxon>
        <taxon>Paenarthrobacter</taxon>
    </lineage>
</organism>
<dbReference type="Proteomes" id="UP000316500">
    <property type="component" value="Unassembled WGS sequence"/>
</dbReference>
<name>A0A558GTJ2_PAENT</name>
<evidence type="ECO:0000313" key="2">
    <source>
        <dbReference type="Proteomes" id="UP000316500"/>
    </source>
</evidence>
<evidence type="ECO:0000313" key="1">
    <source>
        <dbReference type="EMBL" id="TVU60210.1"/>
    </source>
</evidence>